<reference evidence="4" key="1">
    <citation type="submission" date="2021-01" db="UniProtKB">
        <authorList>
            <consortium name="EnsemblMetazoa"/>
        </authorList>
    </citation>
    <scope>IDENTIFICATION</scope>
</reference>
<feature type="region of interest" description="Disordered" evidence="1">
    <location>
        <begin position="1635"/>
        <end position="1701"/>
    </location>
</feature>
<proteinExistence type="predicted"/>
<evidence type="ECO:0008006" key="6">
    <source>
        <dbReference type="Google" id="ProtNLM"/>
    </source>
</evidence>
<dbReference type="InterPro" id="IPR011430">
    <property type="entry name" value="UTP20_N"/>
</dbReference>
<dbReference type="Pfam" id="PF20416">
    <property type="entry name" value="UTP20"/>
    <property type="match status" value="1"/>
</dbReference>
<name>A0A7M5UPV9_9CNID</name>
<evidence type="ECO:0000259" key="2">
    <source>
        <dbReference type="Pfam" id="PF07539"/>
    </source>
</evidence>
<dbReference type="OrthoDB" id="360653at2759"/>
<dbReference type="SUPFAM" id="SSF48371">
    <property type="entry name" value="ARM repeat"/>
    <property type="match status" value="2"/>
</dbReference>
<dbReference type="Gene3D" id="1.25.10.10">
    <property type="entry name" value="Leucine-rich Repeat Variant"/>
    <property type="match status" value="2"/>
</dbReference>
<dbReference type="EnsemblMetazoa" id="CLYHEMT000675.1">
    <property type="protein sequence ID" value="CLYHEMP000675.1"/>
    <property type="gene ID" value="CLYHEMG000675"/>
</dbReference>
<sequence length="2154" mass="250192">MPKKGKKGDNTFRFQSFSEQISNVSIDVHRNARLTSKEIPENDKDTFFRESLEKWAELNCSIDYTKLYRKLKPLSRSFNQLVYHKDQVVEILKEYLSKDESLAHEACLELLAHMSKDLLDEFYPFFDQFFPLLVKFLGNNQNTKLIESTFICFAYIFKFLWKWMLKDLKNFFKTFSLLLSASQKHHIQVFASEAFAFLIRKSNDKPKVIKFLLEQIDCTLNEGVGHLLFQSVKGIKSQLNLAGEEVLMVILDTLYLVNNEKEEVMKALRVLWISILRHCSKENANILSKILYNSIENYFKSNKDDLETMQCFLLLLTEIVDFKNGDYIDTQHCLQVITDHLKKLNEDDIQELIQSLSAKLIKTINGNLTDDDIVNFINDYANLFSKDTRKPLQLYRQLLNWYKIDLIKPSILSFISKHFKNVDKGGDFLEFLVEFVYNVDPRGKLCRPIEQQTINESILDFERRKGEKHFHSRVIEGLNIELWSDNPGFFWCSAVVLMHTRFEPTKKDLCDISELAKEILDKLDESLSTHHLLALCYLVACFQLVKAKSEAVCEDLPLKKMTELVRLHPSSEHCLQAFDVYVSTSSECSSEESSTIMNILKENLNSPFKLNRILTLRIFDSLQAKSTIESDVFKNCLVAEEIEVTLNTYRDRMMHLQKLTFRQDTTLPPDQIMECVLRYLIGNFYLNFSLVWEPTTKVILSYMGEEHDKTNQLWTVWMEILNNITEFCENPKHPFTKDDEERNLSETYLTFYNVFRIEKTEYRPDYQNFRYLMWKAMSDFASVVERRSRFVMPLFFQFVENEYTQADELYSRTQNVSKEKQVINHQEPRDKETIKKHNKRKTKTLCAQLDVYKQFKDPKSISKEKRLFQFYMEFLSHKEHDVQQKTLQCLQTYKFPYLKPYQEDFEKLMDDTTFREELVKICSIDEPVFKEDHKEHLMPIVIRLLYGKLQRKSGLGMSGKSSLMARRNIIMQFLAQCNNNEIKTFISLITDPLKLYKDMEIISSVENQSLAISAIVPLQRQISFCNMFSTLVTRLQKQAMYYLPELFHLMLKIVWSNSWCLEHKKEEIWPHYLGRMKELRTLGIMKLIELFTTIPEFDCQESIDEIFTSAVWPKLAQLPTESCQNSTPLFQLVECWSKNSRYFQLLSKENENGLSLISQLFEVLRQNALTNDMEKKVMIIIQNLLKSEAFEESEEKGKLLTTGQSFNKEETIGIQIVKPYVANLLQHFYGKLHSKMSNVKLKTKQKIGNIIPHIQLSILADVSKFVTDADLCEKLIDIFLPVLHCVASEEVQFNIVTTVQNLLPQTTPTERHLSLFPPLFSCFHGNKPRDMLCKVYIKMSEPYPEIARIAKYVNDLNSWDAKRLEEPDYERRLAAYRGISDSFEKEPEKWSVDHILPILNNCFFFVDHSNDMSLRDASSSCIEAVFQMVSRKLKAEREAGHEGSGTKLFEDVVVKCILPSIMQGLKLKNSVPRHEHIHFLEVLIKTFDHRCLSDLKELTTDDPETDFFQNIKHVQMHRRIRAVHQLTSKCGEGKLSNKSLYNYLLPMITHFIHDNLSKSKDHNLLTATIEGIGAIVNGFPWSKYANVLKHYLSLLQKERFNQKTYIRVVVVVLNNFPFDLSNVIIEEQILKKSDGKKDEKPGIKGSHEKPQEENKDKDESKETEKETEKTVDMEEEEQEEINEEEMEETNGDEIVKPRTKQVDQKSAEQICQALSTRILPQLHRFFTKKSRVESYHKKSNNHAEDGEDILKVPVAFAIVKLLQHLPKSTLMSNLSGILLRVSQSLKSQARDVRDIARDTLKKIASSLGSSYLSQVFSQMKSVLQRGYQLHVLGYTVHSILENMQSEMKGGDLDNCVALIMQIVCEELFGTVAEEKTIQGIVVKLFEAKSKKSNDLIEIVSTFITSGSFATLIGPLKEVLDTTQDHKTRRKVEEAFRRVSVGLLHNTGVSPEDHLLFIHGTISNTVSTLFEKRKNKKAAVNHINDADKMNHPSIVREDIYLMPDKPTRSGVAPSVSKFTNEHVLIEFGLQQLHTGLKRSKFTATNDEHCRMLDPFIEILVNSLTSKHTRLVTLTMRCVALLVKFSLPALKESMPEITKQIFKLIKKYARAGSAKGDNFEMIMTSFKTMTIIIRDGKEHKVSTKQLQILMTYVKKI</sequence>
<protein>
    <recommendedName>
        <fullName evidence="6">Small subunit processome component 20 homolog</fullName>
    </recommendedName>
</protein>
<feature type="domain" description="U3 small nucleolar RNA-associated protein 20 N-terminal" evidence="2">
    <location>
        <begin position="841"/>
        <end position="1469"/>
    </location>
</feature>
<organism evidence="4 5">
    <name type="scientific">Clytia hemisphaerica</name>
    <dbReference type="NCBI Taxonomy" id="252671"/>
    <lineage>
        <taxon>Eukaryota</taxon>
        <taxon>Metazoa</taxon>
        <taxon>Cnidaria</taxon>
        <taxon>Hydrozoa</taxon>
        <taxon>Hydroidolina</taxon>
        <taxon>Leptothecata</taxon>
        <taxon>Obeliida</taxon>
        <taxon>Clytiidae</taxon>
        <taxon>Clytia</taxon>
    </lineage>
</organism>
<evidence type="ECO:0000313" key="5">
    <source>
        <dbReference type="Proteomes" id="UP000594262"/>
    </source>
</evidence>
<dbReference type="InterPro" id="IPR046523">
    <property type="entry name" value="UTP20_dom"/>
</dbReference>
<evidence type="ECO:0000259" key="3">
    <source>
        <dbReference type="Pfam" id="PF20416"/>
    </source>
</evidence>
<feature type="compositionally biased region" description="Basic and acidic residues" evidence="1">
    <location>
        <begin position="1635"/>
        <end position="1672"/>
    </location>
</feature>
<feature type="domain" description="U3 small nucleolar RNA-associated protein 20" evidence="3">
    <location>
        <begin position="1743"/>
        <end position="1961"/>
    </location>
</feature>
<accession>A0A7M5UPV9</accession>
<dbReference type="Proteomes" id="UP000594262">
    <property type="component" value="Unplaced"/>
</dbReference>
<evidence type="ECO:0000256" key="1">
    <source>
        <dbReference type="SAM" id="MobiDB-lite"/>
    </source>
</evidence>
<dbReference type="InterPro" id="IPR016024">
    <property type="entry name" value="ARM-type_fold"/>
</dbReference>
<keyword evidence="5" id="KW-1185">Reference proteome</keyword>
<dbReference type="Pfam" id="PF07539">
    <property type="entry name" value="UTP20_N"/>
    <property type="match status" value="1"/>
</dbReference>
<feature type="compositionally biased region" description="Acidic residues" evidence="1">
    <location>
        <begin position="1673"/>
        <end position="1691"/>
    </location>
</feature>
<dbReference type="GO" id="GO:0030686">
    <property type="term" value="C:90S preribosome"/>
    <property type="evidence" value="ECO:0007669"/>
    <property type="project" value="TreeGrafter"/>
</dbReference>
<evidence type="ECO:0000313" key="4">
    <source>
        <dbReference type="EnsemblMetazoa" id="CLYHEMP000675.1"/>
    </source>
</evidence>
<dbReference type="InterPro" id="IPR052575">
    <property type="entry name" value="SSU_processome_comp_20"/>
</dbReference>
<dbReference type="GO" id="GO:0032040">
    <property type="term" value="C:small-subunit processome"/>
    <property type="evidence" value="ECO:0007669"/>
    <property type="project" value="TreeGrafter"/>
</dbReference>
<dbReference type="PANTHER" id="PTHR17695:SF11">
    <property type="entry name" value="SMALL SUBUNIT PROCESSOME COMPONENT 20 HOMOLOG"/>
    <property type="match status" value="1"/>
</dbReference>
<dbReference type="PANTHER" id="PTHR17695">
    <property type="entry name" value="SMALL SUBUNIT PROCESSOME COMPONENT 20 HOMOLOG"/>
    <property type="match status" value="1"/>
</dbReference>
<dbReference type="InterPro" id="IPR011989">
    <property type="entry name" value="ARM-like"/>
</dbReference>